<dbReference type="InterPro" id="IPR036282">
    <property type="entry name" value="Glutathione-S-Trfase_C_sf"/>
</dbReference>
<comment type="subcellular location">
    <subcellularLocation>
        <location evidence="1">Cytoplasm</location>
    </subcellularLocation>
</comment>
<evidence type="ECO:0000256" key="10">
    <source>
        <dbReference type="ARBA" id="ARBA00047960"/>
    </source>
</evidence>
<evidence type="ECO:0000256" key="8">
    <source>
        <dbReference type="ARBA" id="ARBA00023316"/>
    </source>
</evidence>
<evidence type="ECO:0000313" key="18">
    <source>
        <dbReference type="EMBL" id="KAK5165046.1"/>
    </source>
</evidence>
<dbReference type="RefSeq" id="XP_064655189.1">
    <property type="nucleotide sequence ID" value="XM_064806372.1"/>
</dbReference>
<feature type="domain" description="GST C-terminal" evidence="17">
    <location>
        <begin position="176"/>
        <end position="319"/>
    </location>
</feature>
<keyword evidence="8" id="KW-0961">Cell wall biogenesis/degradation</keyword>
<comment type="function">
    <text evidence="12">Active as '1-Cys' thiol transferase against beta-hydroxyethyl disulfide (HED), as dehydroascorbate reductase and as dimethylarsinic acid reductase, while not active against the standard GST substrate 1-chloro-2,4-dinitrobenzene (CDNB). May be involved in cell wall organization and biogenesis.</text>
</comment>
<evidence type="ECO:0000256" key="5">
    <source>
        <dbReference type="ARBA" id="ARBA00022490"/>
    </source>
</evidence>
<evidence type="ECO:0000256" key="16">
    <source>
        <dbReference type="PIRSR" id="PIRSR015753-3"/>
    </source>
</evidence>
<gene>
    <name evidence="18" type="primary">ECM4</name>
    <name evidence="18" type="ORF">LTR77_009143</name>
</gene>
<keyword evidence="5" id="KW-0963">Cytoplasm</keyword>
<reference evidence="18 19" key="1">
    <citation type="submission" date="2023-08" db="EMBL/GenBank/DDBJ databases">
        <title>Black Yeasts Isolated from many extreme environments.</title>
        <authorList>
            <person name="Coleine C."/>
            <person name="Stajich J.E."/>
            <person name="Selbmann L."/>
        </authorList>
    </citation>
    <scope>NUCLEOTIDE SEQUENCE [LARGE SCALE GENOMIC DNA]</scope>
    <source>
        <strain evidence="18 19">CCFEE 5935</strain>
    </source>
</reference>
<comment type="similarity">
    <text evidence="2">Belongs to the GST superfamily. Omega family.</text>
</comment>
<keyword evidence="7 18" id="KW-0560">Oxidoreductase</keyword>
<dbReference type="Pfam" id="PF13410">
    <property type="entry name" value="GST_C_2"/>
    <property type="match status" value="1"/>
</dbReference>
<feature type="site" description="Lowers pKa of active site Cys" evidence="16">
    <location>
        <position position="304"/>
    </location>
</feature>
<evidence type="ECO:0000256" key="12">
    <source>
        <dbReference type="ARBA" id="ARBA00055859"/>
    </source>
</evidence>
<evidence type="ECO:0000256" key="6">
    <source>
        <dbReference type="ARBA" id="ARBA00022679"/>
    </source>
</evidence>
<dbReference type="InterPro" id="IPR016639">
    <property type="entry name" value="GST_Omega/GSH"/>
</dbReference>
<dbReference type="InterPro" id="IPR010987">
    <property type="entry name" value="Glutathione-S-Trfase_C-like"/>
</dbReference>
<dbReference type="EMBL" id="JAVRRT010000017">
    <property type="protein sequence ID" value="KAK5165046.1"/>
    <property type="molecule type" value="Genomic_DNA"/>
</dbReference>
<dbReference type="PANTHER" id="PTHR32419">
    <property type="entry name" value="GLUTATHIONYL-HYDROQUINONE REDUCTASE"/>
    <property type="match status" value="1"/>
</dbReference>
<name>A0AAV9NZ89_9PEZI</name>
<evidence type="ECO:0000256" key="9">
    <source>
        <dbReference type="ARBA" id="ARBA00032186"/>
    </source>
</evidence>
<dbReference type="InterPro" id="IPR004045">
    <property type="entry name" value="Glutathione_S-Trfase_N"/>
</dbReference>
<evidence type="ECO:0000256" key="2">
    <source>
        <dbReference type="ARBA" id="ARBA00011067"/>
    </source>
</evidence>
<organism evidence="18 19">
    <name type="scientific">Saxophila tyrrhenica</name>
    <dbReference type="NCBI Taxonomy" id="1690608"/>
    <lineage>
        <taxon>Eukaryota</taxon>
        <taxon>Fungi</taxon>
        <taxon>Dikarya</taxon>
        <taxon>Ascomycota</taxon>
        <taxon>Pezizomycotina</taxon>
        <taxon>Dothideomycetes</taxon>
        <taxon>Dothideomycetidae</taxon>
        <taxon>Mycosphaerellales</taxon>
        <taxon>Extremaceae</taxon>
        <taxon>Saxophila</taxon>
    </lineage>
</organism>
<dbReference type="Gene3D" id="3.40.30.10">
    <property type="entry name" value="Glutaredoxin"/>
    <property type="match status" value="1"/>
</dbReference>
<evidence type="ECO:0000313" key="19">
    <source>
        <dbReference type="Proteomes" id="UP001337655"/>
    </source>
</evidence>
<feature type="site" description="Lowers pKa of active site Cys" evidence="16">
    <location>
        <position position="259"/>
    </location>
</feature>
<dbReference type="FunFam" id="1.20.1050.10:FF:000038">
    <property type="entry name" value="Glutathione S-transferase omega-like 2"/>
    <property type="match status" value="1"/>
</dbReference>
<accession>A0AAV9NZ89</accession>
<comment type="catalytic activity">
    <reaction evidence="11">
        <text>L-dehydroascorbate + 2 glutathione = glutathione disulfide + L-ascorbate</text>
        <dbReference type="Rhea" id="RHEA:24424"/>
        <dbReference type="ChEBI" id="CHEBI:38290"/>
        <dbReference type="ChEBI" id="CHEBI:57925"/>
        <dbReference type="ChEBI" id="CHEBI:58297"/>
        <dbReference type="ChEBI" id="CHEBI:58539"/>
        <dbReference type="EC" id="1.8.5.1"/>
    </reaction>
</comment>
<comment type="caution">
    <text evidence="18">The sequence shown here is derived from an EMBL/GenBank/DDBJ whole genome shotgun (WGS) entry which is preliminary data.</text>
</comment>
<evidence type="ECO:0000256" key="15">
    <source>
        <dbReference type="PIRSR" id="PIRSR015753-2"/>
    </source>
</evidence>
<keyword evidence="19" id="KW-1185">Reference proteome</keyword>
<evidence type="ECO:0000256" key="3">
    <source>
        <dbReference type="ARBA" id="ARBA00012436"/>
    </source>
</evidence>
<feature type="binding site" evidence="15">
    <location>
        <begin position="131"/>
        <end position="134"/>
    </location>
    <ligand>
        <name>glutathione</name>
        <dbReference type="ChEBI" id="CHEBI:57925"/>
    </ligand>
</feature>
<feature type="binding site" evidence="15">
    <location>
        <begin position="149"/>
        <end position="150"/>
    </location>
    <ligand>
        <name>glutathione</name>
        <dbReference type="ChEBI" id="CHEBI:57925"/>
    </ligand>
</feature>
<dbReference type="PIRSF" id="PIRSF015753">
    <property type="entry name" value="GST"/>
    <property type="match status" value="1"/>
</dbReference>
<dbReference type="GO" id="GO:0005737">
    <property type="term" value="C:cytoplasm"/>
    <property type="evidence" value="ECO:0007669"/>
    <property type="project" value="UniProtKB-SubCell"/>
</dbReference>
<evidence type="ECO:0000256" key="1">
    <source>
        <dbReference type="ARBA" id="ARBA00004496"/>
    </source>
</evidence>
<keyword evidence="6" id="KW-0808">Transferase</keyword>
<dbReference type="CDD" id="cd03190">
    <property type="entry name" value="GST_C_Omega_like"/>
    <property type="match status" value="1"/>
</dbReference>
<feature type="active site" description="Proton donor/acceptor" evidence="14">
    <location>
        <position position="199"/>
    </location>
</feature>
<dbReference type="SUPFAM" id="SSF47616">
    <property type="entry name" value="GST C-terminal domain-like"/>
    <property type="match status" value="1"/>
</dbReference>
<evidence type="ECO:0000256" key="14">
    <source>
        <dbReference type="PIRSR" id="PIRSR015753-1"/>
    </source>
</evidence>
<dbReference type="EC" id="1.8.5.1" evidence="3"/>
<dbReference type="PROSITE" id="PS50405">
    <property type="entry name" value="GST_CTER"/>
    <property type="match status" value="1"/>
</dbReference>
<dbReference type="PANTHER" id="PTHR32419:SF6">
    <property type="entry name" value="GLUTATHIONE S-TRANSFERASE OMEGA-LIKE 1-RELATED"/>
    <property type="match status" value="1"/>
</dbReference>
<dbReference type="GeneID" id="89930475"/>
<evidence type="ECO:0000259" key="17">
    <source>
        <dbReference type="PROSITE" id="PS50405"/>
    </source>
</evidence>
<dbReference type="Pfam" id="PF13409">
    <property type="entry name" value="GST_N_2"/>
    <property type="match status" value="1"/>
</dbReference>
<dbReference type="GO" id="GO:0045174">
    <property type="term" value="F:glutathione dehydrogenase (ascorbate) activity"/>
    <property type="evidence" value="ECO:0007669"/>
    <property type="project" value="UniProtKB-EC"/>
</dbReference>
<sequence>MSVREGSWQLSKDNMSEDNKSILNWVDPKDKSGEFKRQSSVFRNWIGSDDFPAEKDRYHLSHRALIVRKLKGLEDIIPFTSVHWHMGEKGWRFATKDENAPGANTTPDPVHDNYTHLRDIYFENNKDYGGRFTVPTLYDKKQKVIVNNESSEIIRMFYRAFDGILPEKFKSVDLLPKDLEAQIDETNEWTYNDVNNGVYKSGFATTQEAYEKAVKTLFKSLDQAEADLAKSSGPYYHGDRLTEADVRLYTTVIRFDPVYVQHFKCNIRDIRSGYPAIHNWVRNLYWNEDAFGSTTEFTHIKNHYTKSHKQINQFAITPVGPIPNILPLDEEVPAAKAAAGR</sequence>
<protein>
    <recommendedName>
        <fullName evidence="13">Glutathione S-transferase omega-like 2</fullName>
        <ecNumber evidence="3">1.8.5.1</ecNumber>
        <ecNumber evidence="4">2.5.1.18</ecNumber>
    </recommendedName>
    <alternativeName>
        <fullName evidence="9">Glutathione-dependent dehydroascorbate reductase</fullName>
    </alternativeName>
</protein>
<proteinExistence type="inferred from homology"/>
<dbReference type="Gene3D" id="1.20.1050.10">
    <property type="match status" value="1"/>
</dbReference>
<feature type="binding site" evidence="15">
    <location>
        <position position="91"/>
    </location>
    <ligand>
        <name>glutathione</name>
        <dbReference type="ChEBI" id="CHEBI:57925"/>
    </ligand>
</feature>
<dbReference type="GO" id="GO:0004364">
    <property type="term" value="F:glutathione transferase activity"/>
    <property type="evidence" value="ECO:0007669"/>
    <property type="project" value="UniProtKB-EC"/>
</dbReference>
<dbReference type="Proteomes" id="UP001337655">
    <property type="component" value="Unassembled WGS sequence"/>
</dbReference>
<evidence type="ECO:0000256" key="13">
    <source>
        <dbReference type="ARBA" id="ARBA00070045"/>
    </source>
</evidence>
<dbReference type="GO" id="GO:0071555">
    <property type="term" value="P:cell wall organization"/>
    <property type="evidence" value="ECO:0007669"/>
    <property type="project" value="UniProtKB-KW"/>
</dbReference>
<evidence type="ECO:0000256" key="7">
    <source>
        <dbReference type="ARBA" id="ARBA00023002"/>
    </source>
</evidence>
<dbReference type="InterPro" id="IPR047047">
    <property type="entry name" value="GST_Omega-like_C"/>
</dbReference>
<dbReference type="EC" id="2.5.1.18" evidence="4"/>
<evidence type="ECO:0000256" key="11">
    <source>
        <dbReference type="ARBA" id="ARBA00049544"/>
    </source>
</evidence>
<dbReference type="AlphaFoldDB" id="A0AAV9NZ89"/>
<comment type="catalytic activity">
    <reaction evidence="10">
        <text>RX + glutathione = an S-substituted glutathione + a halide anion + H(+)</text>
        <dbReference type="Rhea" id="RHEA:16437"/>
        <dbReference type="ChEBI" id="CHEBI:15378"/>
        <dbReference type="ChEBI" id="CHEBI:16042"/>
        <dbReference type="ChEBI" id="CHEBI:17792"/>
        <dbReference type="ChEBI" id="CHEBI:57925"/>
        <dbReference type="ChEBI" id="CHEBI:90779"/>
        <dbReference type="EC" id="2.5.1.18"/>
    </reaction>
</comment>
<evidence type="ECO:0000256" key="4">
    <source>
        <dbReference type="ARBA" id="ARBA00012452"/>
    </source>
</evidence>